<proteinExistence type="predicted"/>
<protein>
    <submittedName>
        <fullName evidence="1">Acetyl-CoA synthetase-like protein</fullName>
    </submittedName>
</protein>
<evidence type="ECO:0000313" key="1">
    <source>
        <dbReference type="EMBL" id="KAI9459307.1"/>
    </source>
</evidence>
<name>A0ACC0U2G6_9AGAM</name>
<organism evidence="1 2">
    <name type="scientific">Russula earlei</name>
    <dbReference type="NCBI Taxonomy" id="71964"/>
    <lineage>
        <taxon>Eukaryota</taxon>
        <taxon>Fungi</taxon>
        <taxon>Dikarya</taxon>
        <taxon>Basidiomycota</taxon>
        <taxon>Agaricomycotina</taxon>
        <taxon>Agaricomycetes</taxon>
        <taxon>Russulales</taxon>
        <taxon>Russulaceae</taxon>
        <taxon>Russula</taxon>
    </lineage>
</organism>
<dbReference type="Proteomes" id="UP001207468">
    <property type="component" value="Unassembled WGS sequence"/>
</dbReference>
<reference evidence="1" key="1">
    <citation type="submission" date="2021-03" db="EMBL/GenBank/DDBJ databases">
        <title>Evolutionary priming and transition to the ectomycorrhizal habit in an iconic lineage of mushroom-forming fungi: is preadaptation a requirement?</title>
        <authorList>
            <consortium name="DOE Joint Genome Institute"/>
            <person name="Looney B.P."/>
            <person name="Miyauchi S."/>
            <person name="Morin E."/>
            <person name="Drula E."/>
            <person name="Courty P.E."/>
            <person name="Chicoki N."/>
            <person name="Fauchery L."/>
            <person name="Kohler A."/>
            <person name="Kuo A."/>
            <person name="LaButti K."/>
            <person name="Pangilinan J."/>
            <person name="Lipzen A."/>
            <person name="Riley R."/>
            <person name="Andreopoulos W."/>
            <person name="He G."/>
            <person name="Johnson J."/>
            <person name="Barry K.W."/>
            <person name="Grigoriev I.V."/>
            <person name="Nagy L."/>
            <person name="Hibbett D."/>
            <person name="Henrissat B."/>
            <person name="Matheny P.B."/>
            <person name="Labbe J."/>
            <person name="Martin A.F."/>
        </authorList>
    </citation>
    <scope>NUCLEOTIDE SEQUENCE</scope>
    <source>
        <strain evidence="1">BPL698</strain>
    </source>
</reference>
<comment type="caution">
    <text evidence="1">The sequence shown here is derived from an EMBL/GenBank/DDBJ whole genome shotgun (WGS) entry which is preliminary data.</text>
</comment>
<dbReference type="EMBL" id="JAGFNK010000201">
    <property type="protein sequence ID" value="KAI9459307.1"/>
    <property type="molecule type" value="Genomic_DNA"/>
</dbReference>
<keyword evidence="2" id="KW-1185">Reference proteome</keyword>
<sequence length="1039" mass="113888">MSVLPKTQALNSSTFKAPPFGDNSLTLPDLYDWQYRHSPSHPLFVFEDGPGKIRTITWAEAVHGIHQAAHLIASRISVRDVTAALEGRPVIVAALAMSDSVTYITTQVGIMRAGFAVFPVSPRNSPEAIAHLLKSTGASHLLVGGEPMLQKLAASSLELLRAEGHPEMPCSDMPRFEDLYPLEGLDSKFEYYPPVKFDLDAPSLILHSSGSSAFPKPIVWLHKHLVTLSVVPWWGEVDLCGQIVSCLAVPVFHAMGFFHPTTGLVLAGFKPAFPTVLPNPSNVLQGMMVTKCSIVVAVPTFLETWSRDPTAVDYLKTTKAVMWGGGPLSKEAGDHLTREGISIHSLYGCSECGVISTVLPSHSRGEDWEYFTISSHCRPAFLPQDDGTFELLVLDHDQHHLAVRNTQIDGRDAYATSDLLVPHPTTSSLWKVHGRKDDQIVLSTGEKTNPGPLEGILAQDPHILSAVMFGSRRFQNGVLIDPEPDFAFNPKDEAKLESFRQLIWKANRGAAERLCTSTLSSVQGGTDMLPYSRDSKMTPRRQAILKDYDAEINALYDVVDQTSRVDIPLPAEWNPSQSLGFMRHVVHKVMTEKVPDGVDIFQHGCDRLSPEIVKLVSASFVYEHPTISRMATFLSKAVTDPQSTQSVDLATRGREMQALVDKYTESFPARRALNGYAPPLPPGDVYLLTGTTGTLGSNMLAQLLEAPGVERVYALDIFPAFAQRGLNMSLLSSEKLVYVEGDLSANKFGLDDHLHGEIHKSVTHIIHNAWKINFKQSLTSFESGISGVRALVDFAITSPLARPPHLLFVSSISVFTNFENKGPVLEEVLPNPEIAVGTGYSESKWVAERILDAAAERTTLRPVVARVGQSALTLGCLPRINANAHWITSPDAAAAMLEMSRLKPEPGAHTFHVANPHGVAFNAIIASIASSFNVPVVSYPEWLSMLSETRKALSYSPNVEKAYEENPALRLVGIYQAAHIGPEWEPLGVGRLDITRAVQVSKALAEGTKPIGEEVVRKWLSRWRANGFLPPERNILTRL</sequence>
<evidence type="ECO:0000313" key="2">
    <source>
        <dbReference type="Proteomes" id="UP001207468"/>
    </source>
</evidence>
<gene>
    <name evidence="1" type="ORF">F5148DRAFT_1287193</name>
</gene>
<accession>A0ACC0U2G6</accession>